<feature type="compositionally biased region" description="Basic and acidic residues" evidence="8">
    <location>
        <begin position="242"/>
        <end position="265"/>
    </location>
</feature>
<evidence type="ECO:0000259" key="9">
    <source>
        <dbReference type="PROSITE" id="PS50157"/>
    </source>
</evidence>
<feature type="region of interest" description="Disordered" evidence="8">
    <location>
        <begin position="1120"/>
        <end position="1205"/>
    </location>
</feature>
<feature type="region of interest" description="Disordered" evidence="8">
    <location>
        <begin position="222"/>
        <end position="310"/>
    </location>
</feature>
<dbReference type="Pfam" id="PF00096">
    <property type="entry name" value="zf-C2H2"/>
    <property type="match status" value="3"/>
</dbReference>
<feature type="compositionally biased region" description="Pro residues" evidence="8">
    <location>
        <begin position="1291"/>
        <end position="1305"/>
    </location>
</feature>
<feature type="region of interest" description="Disordered" evidence="8">
    <location>
        <begin position="833"/>
        <end position="885"/>
    </location>
</feature>
<dbReference type="PANTHER" id="PTHR16515:SF49">
    <property type="entry name" value="GASTRULA ZINC FINGER PROTEIN XLCGF49.1-LIKE-RELATED"/>
    <property type="match status" value="1"/>
</dbReference>
<feature type="region of interest" description="Disordered" evidence="8">
    <location>
        <begin position="1745"/>
        <end position="1858"/>
    </location>
</feature>
<feature type="region of interest" description="Disordered" evidence="8">
    <location>
        <begin position="1497"/>
        <end position="1559"/>
    </location>
</feature>
<feature type="compositionally biased region" description="Low complexity" evidence="8">
    <location>
        <begin position="1164"/>
        <end position="1179"/>
    </location>
</feature>
<feature type="compositionally biased region" description="Low complexity" evidence="8">
    <location>
        <begin position="833"/>
        <end position="867"/>
    </location>
</feature>
<dbReference type="GO" id="GO:0005634">
    <property type="term" value="C:nucleus"/>
    <property type="evidence" value="ECO:0007669"/>
    <property type="project" value="UniProtKB-SubCell"/>
</dbReference>
<feature type="compositionally biased region" description="Polar residues" evidence="8">
    <location>
        <begin position="1082"/>
        <end position="1094"/>
    </location>
</feature>
<dbReference type="Pfam" id="PF12874">
    <property type="entry name" value="zf-met"/>
    <property type="match status" value="1"/>
</dbReference>
<feature type="compositionally biased region" description="Basic and acidic residues" evidence="8">
    <location>
        <begin position="870"/>
        <end position="885"/>
    </location>
</feature>
<evidence type="ECO:0000313" key="11">
    <source>
        <dbReference type="Proteomes" id="UP001519460"/>
    </source>
</evidence>
<feature type="compositionally biased region" description="Polar residues" evidence="8">
    <location>
        <begin position="778"/>
        <end position="801"/>
    </location>
</feature>
<feature type="domain" description="C2H2-type" evidence="9">
    <location>
        <begin position="538"/>
        <end position="565"/>
    </location>
</feature>
<feature type="region of interest" description="Disordered" evidence="8">
    <location>
        <begin position="371"/>
        <end position="392"/>
    </location>
</feature>
<feature type="compositionally biased region" description="Basic residues" evidence="8">
    <location>
        <begin position="1777"/>
        <end position="1786"/>
    </location>
</feature>
<dbReference type="Proteomes" id="UP001519460">
    <property type="component" value="Unassembled WGS sequence"/>
</dbReference>
<proteinExistence type="predicted"/>
<organism evidence="10 11">
    <name type="scientific">Batillaria attramentaria</name>
    <dbReference type="NCBI Taxonomy" id="370345"/>
    <lineage>
        <taxon>Eukaryota</taxon>
        <taxon>Metazoa</taxon>
        <taxon>Spiralia</taxon>
        <taxon>Lophotrochozoa</taxon>
        <taxon>Mollusca</taxon>
        <taxon>Gastropoda</taxon>
        <taxon>Caenogastropoda</taxon>
        <taxon>Sorbeoconcha</taxon>
        <taxon>Cerithioidea</taxon>
        <taxon>Batillariidae</taxon>
        <taxon>Batillaria</taxon>
    </lineage>
</organism>
<feature type="region of interest" description="Disordered" evidence="8">
    <location>
        <begin position="698"/>
        <end position="722"/>
    </location>
</feature>
<feature type="compositionally biased region" description="Low complexity" evidence="8">
    <location>
        <begin position="1270"/>
        <end position="1285"/>
    </location>
</feature>
<dbReference type="PANTHER" id="PTHR16515">
    <property type="entry name" value="PR DOMAIN ZINC FINGER PROTEIN"/>
    <property type="match status" value="1"/>
</dbReference>
<feature type="compositionally biased region" description="Low complexity" evidence="8">
    <location>
        <begin position="273"/>
        <end position="297"/>
    </location>
</feature>
<keyword evidence="2" id="KW-0479">Metal-binding</keyword>
<evidence type="ECO:0000256" key="3">
    <source>
        <dbReference type="ARBA" id="ARBA00022737"/>
    </source>
</evidence>
<sequence>MGPNTTWDLKTNSRGTQTDLVTDRNISECLMELKSTPEFQGLAYRIGHTRCKGGNCGCALVLGNDFLGNNPQQISRNLERSFPETRFLVIFRFEIVPVEVVDLKPNGHFALRLFRNILRKLNGRSGFGFCPGFKESDFPPHFQFRKHGFDFIRQPFTRIQAKGCPVFFQQRRPRPGGQELGSELCARCLQVGMGVCETLKESGADGDVPGLVKTLTKVGRRSPTVECAKHSSGKSNGLMPIEDDKTFSSPGDGHKSQRRSSKDVKQGPSSDVACTSPTPTPTSCTPTSSATSSSTASGSHTNHLKQPNPVPAARIKPFRTIAPQARNAVSSAADGSGQSETVVASEGTEPAERTNAPLILRLKLGRSVSVDGAPPTLTAEMSSPPASPRQLCIDEDADPEELEPAVDREPDAKRLCLRCSVCPETFSSQSDLHNHLQGNHPADTSPMADSAGADAAVVSETRQDHPTEPPSSEPSQSPPPGKTCPVCKQQFVTKEDLEVHLRERHRTRLHPCRYCGQKFALKSNLSTHILSHTGSAHLKCQECGAKFSKKKKYAEHIREHMGSLPFFCKICTKLFSREKTFEEHMERHKTRRGMKTLVGTEKMTQGIMDRARRCLEDRVQMALPVSVGNHLHEASGSPIATADQSSTSQNSSVSAEACSQPSDLPPASEAKQALCPSSNLHLLSAVSLAQAELDQYSTSTSTTASPKVENSASNSETADAKSDVQNIQTNMPVASKEAQLQQLQSAASLESGKMSPKNLANNLQETDKVMGCLAEDSSAPTAEVSNSQTPSPASALSSGTQEVDKSDNKADLASELEKKNANSSIIQRLAAPPVSSLAPVSSSSASSSVCTSPSRSQSSPASSQAESQSEENRHMGLDRKDSALTELEERERRILQREQELKEREEMIAKKNMVLFQQLLLAQLSHQPRPAGPSQGQPSGTVAVGKGERMPGGVPLFGVLRGIGPGPTFRAPAPGTFPRGLRPPMLPSHRFPVTGVLVPTGPQQGPRSQAGPLTPQIANPLATRLQRPDVPGSEKPRPNPDSGAPRRRRPMTTPTPPPPDAPPPAPGTTASAPPPPHGTAQKKGSPQKTNPNPTSSSSVFGSNSFLQELMKLESKMPETAKQFLPKADARSKKQTVTSRPLPVLTAAVPPPNIPNTVLTSLEMSNGSSSKGKRGQSQVQTQRLPVDPTFRGDGTGQARWCGGSVLGKEKLGSLSMTLVPPSEMHRLLNLARSTAPVLPQRSSEGTPGSSSSTSQQVMQARSSPSPARPQTPAAQNTAVTATATLTSRSPVQSPPVQAPRPLPPPYTAVASSALPVSSGTARQPHTSLAPSSAPSRGSMAHAPPPLCLPNAAGGLPVPMPASNSDEMAPIDLRKPSNRSSVAEKNSESDNASGKKRDTPMDLSSTPPALLRQYLMDPNVQARNMHTNSGERGASVSPQTTLRSPHGSPPAHMPMQTVRSQTPQAPPHPQQLVQHQVPSSSPLVPVSLHPAVLSQASPLSPPMPLLSHGPMSPPQLHPQMPMPPRGPVSPQIPMSSQAPPQPQRPMSIQSSAPPHTERPVDRMMSPRVVLSRIDGVIPVTLGTMQQGMPPPRFAVPAPGMVPVRGIMPPPHMMMQFGVRSPPDMPSPQRLMSPPNNVLSSPPPTTPPNFLLPVTQATDTSNQPEAKKRDTQSTVPLGGFTWHRPAAVDPVYGPQSSDKQDSNADHPAHSPQLEGSELTVDGSSDERLDSQSNDARNAWQEQFLQTLKKQRRHREQMQQQHQQFVQQHLEQHQQVSAKPPAKRGRPKKKRTEDALPELAGGGTVIPFSPSGLPASTASESLQRNLDDESGRETLLNMPVLSDEHPPRRPRKRQARKRKQTNRVDVQAMEMANGGEDFMNDEGEMQVEQTEDVLNCDICGKVFRSEADILQHECGGE</sequence>
<dbReference type="SMART" id="SM00355">
    <property type="entry name" value="ZnF_C2H2"/>
    <property type="match status" value="6"/>
</dbReference>
<feature type="compositionally biased region" description="Polar residues" evidence="8">
    <location>
        <begin position="1810"/>
        <end position="1820"/>
    </location>
</feature>
<feature type="compositionally biased region" description="Low complexity" evidence="8">
    <location>
        <begin position="448"/>
        <end position="459"/>
    </location>
</feature>
<feature type="compositionally biased region" description="Pro residues" evidence="8">
    <location>
        <begin position="1509"/>
        <end position="1525"/>
    </location>
</feature>
<feature type="compositionally biased region" description="Polar residues" evidence="8">
    <location>
        <begin position="1421"/>
        <end position="1441"/>
    </location>
</feature>
<feature type="compositionally biased region" description="Pro residues" evidence="8">
    <location>
        <begin position="1053"/>
        <end position="1077"/>
    </location>
</feature>
<gene>
    <name evidence="10" type="ORF">BaRGS_00015639</name>
</gene>
<reference evidence="10 11" key="1">
    <citation type="journal article" date="2023" name="Sci. Data">
        <title>Genome assembly of the Korean intertidal mud-creeper Batillaria attramentaria.</title>
        <authorList>
            <person name="Patra A.K."/>
            <person name="Ho P.T."/>
            <person name="Jun S."/>
            <person name="Lee S.J."/>
            <person name="Kim Y."/>
            <person name="Won Y.J."/>
        </authorList>
    </citation>
    <scope>NUCLEOTIDE SEQUENCE [LARGE SCALE GENOMIC DNA]</scope>
    <source>
        <strain evidence="10">Wonlab-2016</strain>
    </source>
</reference>
<feature type="compositionally biased region" description="Low complexity" evidence="8">
    <location>
        <begin position="1241"/>
        <end position="1253"/>
    </location>
</feature>
<dbReference type="SUPFAM" id="SSF57667">
    <property type="entry name" value="beta-beta-alpha zinc fingers"/>
    <property type="match status" value="2"/>
</dbReference>
<feature type="region of interest" description="Disordered" evidence="8">
    <location>
        <begin position="1229"/>
        <end position="1407"/>
    </location>
</feature>
<dbReference type="PROSITE" id="PS00028">
    <property type="entry name" value="ZINC_FINGER_C2H2_1"/>
    <property type="match status" value="5"/>
</dbReference>
<feature type="compositionally biased region" description="Pro residues" evidence="8">
    <location>
        <begin position="468"/>
        <end position="482"/>
    </location>
</feature>
<accession>A0ABD0L0S3</accession>
<keyword evidence="6" id="KW-0539">Nucleus</keyword>
<feature type="domain" description="C2H2-type" evidence="9">
    <location>
        <begin position="482"/>
        <end position="505"/>
    </location>
</feature>
<evidence type="ECO:0000256" key="2">
    <source>
        <dbReference type="ARBA" id="ARBA00022723"/>
    </source>
</evidence>
<feature type="compositionally biased region" description="Low complexity" evidence="8">
    <location>
        <begin position="1754"/>
        <end position="1776"/>
    </location>
</feature>
<dbReference type="InterPro" id="IPR013087">
    <property type="entry name" value="Znf_C2H2_type"/>
</dbReference>
<dbReference type="PROSITE" id="PS50157">
    <property type="entry name" value="ZINC_FINGER_C2H2_2"/>
    <property type="match status" value="5"/>
</dbReference>
<evidence type="ECO:0000313" key="10">
    <source>
        <dbReference type="EMBL" id="KAK7493118.1"/>
    </source>
</evidence>
<comment type="caution">
    <text evidence="10">The sequence shown here is derived from an EMBL/GenBank/DDBJ whole genome shotgun (WGS) entry which is preliminary data.</text>
</comment>
<feature type="compositionally biased region" description="Low complexity" evidence="8">
    <location>
        <begin position="1468"/>
        <end position="1480"/>
    </location>
</feature>
<keyword evidence="4 7" id="KW-0863">Zinc-finger</keyword>
<feature type="region of interest" description="Disordered" evidence="8">
    <location>
        <begin position="776"/>
        <end position="812"/>
    </location>
</feature>
<dbReference type="Gene3D" id="3.30.160.60">
    <property type="entry name" value="Classic Zinc Finger"/>
    <property type="match status" value="3"/>
</dbReference>
<dbReference type="InterPro" id="IPR050331">
    <property type="entry name" value="Zinc_finger"/>
</dbReference>
<feature type="region of interest" description="Disordered" evidence="8">
    <location>
        <begin position="1617"/>
        <end position="1732"/>
    </location>
</feature>
<keyword evidence="5" id="KW-0862">Zinc</keyword>
<feature type="compositionally biased region" description="Basic residues" evidence="8">
    <location>
        <begin position="1844"/>
        <end position="1857"/>
    </location>
</feature>
<feature type="compositionally biased region" description="Polar residues" evidence="8">
    <location>
        <begin position="1313"/>
        <end position="1334"/>
    </location>
</feature>
<dbReference type="GO" id="GO:0008270">
    <property type="term" value="F:zinc ion binding"/>
    <property type="evidence" value="ECO:0007669"/>
    <property type="project" value="UniProtKB-KW"/>
</dbReference>
<keyword evidence="11" id="KW-1185">Reference proteome</keyword>
<keyword evidence="3" id="KW-0677">Repeat</keyword>
<feature type="compositionally biased region" description="Polar residues" evidence="8">
    <location>
        <begin position="1530"/>
        <end position="1551"/>
    </location>
</feature>
<feature type="region of interest" description="Disordered" evidence="8">
    <location>
        <begin position="992"/>
        <end position="1103"/>
    </location>
</feature>
<evidence type="ECO:0000256" key="7">
    <source>
        <dbReference type="PROSITE-ProRule" id="PRU00042"/>
    </source>
</evidence>
<feature type="region of interest" description="Disordered" evidence="8">
    <location>
        <begin position="634"/>
        <end position="671"/>
    </location>
</feature>
<dbReference type="EMBL" id="JACVVK020000096">
    <property type="protein sequence ID" value="KAK7493118.1"/>
    <property type="molecule type" value="Genomic_DNA"/>
</dbReference>
<protein>
    <recommendedName>
        <fullName evidence="9">C2H2-type domain-containing protein</fullName>
    </recommendedName>
</protein>
<feature type="region of interest" description="Disordered" evidence="8">
    <location>
        <begin position="1421"/>
        <end position="1480"/>
    </location>
</feature>
<evidence type="ECO:0000256" key="6">
    <source>
        <dbReference type="ARBA" id="ARBA00023242"/>
    </source>
</evidence>
<name>A0ABD0L0S3_9CAEN</name>
<feature type="compositionally biased region" description="Basic and acidic residues" evidence="8">
    <location>
        <begin position="802"/>
        <end position="812"/>
    </location>
</feature>
<feature type="region of interest" description="Disordered" evidence="8">
    <location>
        <begin position="326"/>
        <end position="354"/>
    </location>
</feature>
<feature type="compositionally biased region" description="Basic and acidic residues" evidence="8">
    <location>
        <begin position="1695"/>
        <end position="1705"/>
    </location>
</feature>
<evidence type="ECO:0000256" key="1">
    <source>
        <dbReference type="ARBA" id="ARBA00004123"/>
    </source>
</evidence>
<feature type="compositionally biased region" description="Polar residues" evidence="8">
    <location>
        <begin position="1254"/>
        <end position="1264"/>
    </location>
</feature>
<evidence type="ECO:0000256" key="8">
    <source>
        <dbReference type="SAM" id="MobiDB-lite"/>
    </source>
</evidence>
<feature type="domain" description="C2H2-type" evidence="9">
    <location>
        <begin position="510"/>
        <end position="537"/>
    </location>
</feature>
<evidence type="ECO:0000256" key="4">
    <source>
        <dbReference type="ARBA" id="ARBA00022771"/>
    </source>
</evidence>
<feature type="compositionally biased region" description="Low complexity" evidence="8">
    <location>
        <begin position="640"/>
        <end position="657"/>
    </location>
</feature>
<feature type="domain" description="C2H2-type" evidence="9">
    <location>
        <begin position="566"/>
        <end position="593"/>
    </location>
</feature>
<feature type="compositionally biased region" description="Polar residues" evidence="8">
    <location>
        <begin position="1154"/>
        <end position="1163"/>
    </location>
</feature>
<feature type="region of interest" description="Disordered" evidence="8">
    <location>
        <begin position="432"/>
        <end position="484"/>
    </location>
</feature>
<evidence type="ECO:0000256" key="5">
    <source>
        <dbReference type="ARBA" id="ARBA00022833"/>
    </source>
</evidence>
<feature type="domain" description="C2H2-type" evidence="9">
    <location>
        <begin position="417"/>
        <end position="445"/>
    </location>
</feature>
<comment type="subcellular location">
    <subcellularLocation>
        <location evidence="1">Nucleus</location>
    </subcellularLocation>
</comment>
<feature type="compositionally biased region" description="Basic and acidic residues" evidence="8">
    <location>
        <begin position="1383"/>
        <end position="1398"/>
    </location>
</feature>
<dbReference type="InterPro" id="IPR036236">
    <property type="entry name" value="Znf_C2H2_sf"/>
</dbReference>
<dbReference type="FunFam" id="3.30.160.60:FF:000145">
    <property type="entry name" value="Zinc finger protein 574"/>
    <property type="match status" value="1"/>
</dbReference>